<dbReference type="EMBL" id="AAYA01000008">
    <property type="protein sequence ID" value="EBA07729.1"/>
    <property type="molecule type" value="Genomic_DNA"/>
</dbReference>
<dbReference type="Proteomes" id="UP000005713">
    <property type="component" value="Unassembled WGS sequence"/>
</dbReference>
<keyword evidence="3" id="KW-1185">Reference proteome</keyword>
<gene>
    <name evidence="2" type="ORF">SSE37_14123</name>
</gene>
<comment type="caution">
    <text evidence="2">The sequence shown here is derived from an EMBL/GenBank/DDBJ whole genome shotgun (WGS) entry which is preliminary data.</text>
</comment>
<evidence type="ECO:0000313" key="3">
    <source>
        <dbReference type="Proteomes" id="UP000005713"/>
    </source>
</evidence>
<accession>A3K5C8</accession>
<keyword evidence="1" id="KW-0732">Signal</keyword>
<feature type="chain" id="PRO_5002655225" description="DUF5666 domain-containing protein" evidence="1">
    <location>
        <begin position="20"/>
        <end position="95"/>
    </location>
</feature>
<sequence>MRFTLIAALAALVAGPVLADQTTGTVHSWTPATHTLVLTDKTVWTLPADLVVPVDLATGDRIDIAFQWKGDDGLGAIQSVARVAPADAAAKRSGI</sequence>
<proteinExistence type="predicted"/>
<reference evidence="2 3" key="1">
    <citation type="submission" date="2006-06" db="EMBL/GenBank/DDBJ databases">
        <authorList>
            <person name="Moran M.A."/>
            <person name="Ferriera S."/>
            <person name="Johnson J."/>
            <person name="Kravitz S."/>
            <person name="Beeson K."/>
            <person name="Sutton G."/>
            <person name="Rogers Y.-H."/>
            <person name="Friedman R."/>
            <person name="Frazier M."/>
            <person name="Venter J.C."/>
        </authorList>
    </citation>
    <scope>NUCLEOTIDE SEQUENCE [LARGE SCALE GENOMIC DNA]</scope>
    <source>
        <strain evidence="2 3">E-37</strain>
    </source>
</reference>
<dbReference type="OrthoDB" id="7871237at2"/>
<evidence type="ECO:0000256" key="1">
    <source>
        <dbReference type="SAM" id="SignalP"/>
    </source>
</evidence>
<evidence type="ECO:0008006" key="4">
    <source>
        <dbReference type="Google" id="ProtNLM"/>
    </source>
</evidence>
<evidence type="ECO:0000313" key="2">
    <source>
        <dbReference type="EMBL" id="EBA07729.1"/>
    </source>
</evidence>
<organism evidence="2 3">
    <name type="scientific">Sagittula stellata (strain ATCC 700073 / DSM 11524 / E-37)</name>
    <dbReference type="NCBI Taxonomy" id="388399"/>
    <lineage>
        <taxon>Bacteria</taxon>
        <taxon>Pseudomonadati</taxon>
        <taxon>Pseudomonadota</taxon>
        <taxon>Alphaproteobacteria</taxon>
        <taxon>Rhodobacterales</taxon>
        <taxon>Roseobacteraceae</taxon>
        <taxon>Sagittula</taxon>
    </lineage>
</organism>
<name>A3K5C8_SAGS3</name>
<protein>
    <recommendedName>
        <fullName evidence="4">DUF5666 domain-containing protein</fullName>
    </recommendedName>
</protein>
<dbReference type="RefSeq" id="WP_005860188.1">
    <property type="nucleotide sequence ID" value="NZ_AAYA01000008.1"/>
</dbReference>
<dbReference type="AlphaFoldDB" id="A3K5C8"/>
<feature type="signal peptide" evidence="1">
    <location>
        <begin position="1"/>
        <end position="19"/>
    </location>
</feature>